<feature type="compositionally biased region" description="Low complexity" evidence="1">
    <location>
        <begin position="156"/>
        <end position="168"/>
    </location>
</feature>
<evidence type="ECO:0000259" key="2">
    <source>
        <dbReference type="Pfam" id="PF25597"/>
    </source>
</evidence>
<evidence type="ECO:0000256" key="1">
    <source>
        <dbReference type="SAM" id="MobiDB-lite"/>
    </source>
</evidence>
<dbReference type="AlphaFoldDB" id="A0AAQ3TNF7"/>
<proteinExistence type="predicted"/>
<accession>A0AAQ3TNF7</accession>
<feature type="domain" description="Retroviral polymerase SH3-like" evidence="2">
    <location>
        <begin position="47"/>
        <end position="107"/>
    </location>
</feature>
<evidence type="ECO:0000313" key="4">
    <source>
        <dbReference type="Proteomes" id="UP001341281"/>
    </source>
</evidence>
<sequence>MENRAFHISTACHASNRLYCHRLLKKTPYELLIGRKPNISYFRVFGCKCYILKKGSRLSKFEKRCNEGFLLGYSSNSKAYRVYNKTHGIVEEVYDVEFDETNGSQEENDNLNDVRGEELSKAMKTMAIVIPSTSTTNMQDHQIQQDAHFDDTQDHSSSSPLNNPTTSTHDSHTLPRIHHAVAKDHPVDQIVGDISKGVQTRSHIASFCEHYSFVFCVEPNRIDEALQDPD</sequence>
<dbReference type="InterPro" id="IPR057670">
    <property type="entry name" value="SH3_retrovirus"/>
</dbReference>
<dbReference type="PANTHER" id="PTHR42648:SF21">
    <property type="entry name" value="CYSTEINE-RICH RLK (RECEPTOR-LIKE PROTEIN KINASE) 8"/>
    <property type="match status" value="1"/>
</dbReference>
<keyword evidence="4" id="KW-1185">Reference proteome</keyword>
<dbReference type="PANTHER" id="PTHR42648">
    <property type="entry name" value="TRANSPOSASE, PUTATIVE-RELATED"/>
    <property type="match status" value="1"/>
</dbReference>
<dbReference type="EMBL" id="CP144749">
    <property type="protein sequence ID" value="WVZ75442.1"/>
    <property type="molecule type" value="Genomic_DNA"/>
</dbReference>
<dbReference type="Proteomes" id="UP001341281">
    <property type="component" value="Chromosome 05"/>
</dbReference>
<feature type="region of interest" description="Disordered" evidence="1">
    <location>
        <begin position="148"/>
        <end position="172"/>
    </location>
</feature>
<organism evidence="3 4">
    <name type="scientific">Paspalum notatum var. saurae</name>
    <dbReference type="NCBI Taxonomy" id="547442"/>
    <lineage>
        <taxon>Eukaryota</taxon>
        <taxon>Viridiplantae</taxon>
        <taxon>Streptophyta</taxon>
        <taxon>Embryophyta</taxon>
        <taxon>Tracheophyta</taxon>
        <taxon>Spermatophyta</taxon>
        <taxon>Magnoliopsida</taxon>
        <taxon>Liliopsida</taxon>
        <taxon>Poales</taxon>
        <taxon>Poaceae</taxon>
        <taxon>PACMAD clade</taxon>
        <taxon>Panicoideae</taxon>
        <taxon>Andropogonodae</taxon>
        <taxon>Paspaleae</taxon>
        <taxon>Paspalinae</taxon>
        <taxon>Paspalum</taxon>
    </lineage>
</organism>
<evidence type="ECO:0000313" key="3">
    <source>
        <dbReference type="EMBL" id="WVZ75442.1"/>
    </source>
</evidence>
<gene>
    <name evidence="3" type="ORF">U9M48_023492</name>
</gene>
<name>A0AAQ3TNF7_PASNO</name>
<dbReference type="InterPro" id="IPR039537">
    <property type="entry name" value="Retrotran_Ty1/copia-like"/>
</dbReference>
<protein>
    <recommendedName>
        <fullName evidence="2">Retroviral polymerase SH3-like domain-containing protein</fullName>
    </recommendedName>
</protein>
<dbReference type="Pfam" id="PF25597">
    <property type="entry name" value="SH3_retrovirus"/>
    <property type="match status" value="1"/>
</dbReference>
<reference evidence="3 4" key="1">
    <citation type="submission" date="2024-02" db="EMBL/GenBank/DDBJ databases">
        <title>High-quality chromosome-scale genome assembly of Pensacola bahiagrass (Paspalum notatum Flugge var. saurae).</title>
        <authorList>
            <person name="Vega J.M."/>
            <person name="Podio M."/>
            <person name="Orjuela J."/>
            <person name="Siena L.A."/>
            <person name="Pessino S.C."/>
            <person name="Combes M.C."/>
            <person name="Mariac C."/>
            <person name="Albertini E."/>
            <person name="Pupilli F."/>
            <person name="Ortiz J.P.A."/>
            <person name="Leblanc O."/>
        </authorList>
    </citation>
    <scope>NUCLEOTIDE SEQUENCE [LARGE SCALE GENOMIC DNA]</scope>
    <source>
        <strain evidence="3">R1</strain>
        <tissue evidence="3">Leaf</tissue>
    </source>
</reference>